<proteinExistence type="predicted"/>
<evidence type="ECO:0000259" key="3">
    <source>
        <dbReference type="PROSITE" id="PS51084"/>
    </source>
</evidence>
<name>A0A0G0LQ12_9BACT</name>
<evidence type="ECO:0000256" key="2">
    <source>
        <dbReference type="PROSITE-ProRule" id="PRU00464"/>
    </source>
</evidence>
<dbReference type="PANTHER" id="PTHR46648:SF1">
    <property type="entry name" value="ADENOSINE 5'-MONOPHOSPHORAMIDASE HNT1"/>
    <property type="match status" value="1"/>
</dbReference>
<dbReference type="AlphaFoldDB" id="A0A0G0LQ12"/>
<dbReference type="Pfam" id="PF01230">
    <property type="entry name" value="HIT"/>
    <property type="match status" value="1"/>
</dbReference>
<dbReference type="PRINTS" id="PR00332">
    <property type="entry name" value="HISTRIAD"/>
</dbReference>
<comment type="caution">
    <text evidence="4">The sequence shown here is derived from an EMBL/GenBank/DDBJ whole genome shotgun (WGS) entry which is preliminary data.</text>
</comment>
<dbReference type="Gene3D" id="3.30.428.10">
    <property type="entry name" value="HIT-like"/>
    <property type="match status" value="1"/>
</dbReference>
<feature type="active site" description="Tele-AMP-histidine intermediate" evidence="1">
    <location>
        <position position="93"/>
    </location>
</feature>
<dbReference type="STRING" id="1618573.UT19_C0005G0008"/>
<sequence>MKDNCVFCKIVKGEIPCYKVYEDAEYMAFLDIAPLNLGHVQVVPKKHYRWVWDVPNFGEYWEVARKIALSQMKSLGAKMVEFLTHGMDVEHCHIWVVPIYNDEAFIDTSARKKFDAEKMQEISEKIKMAI</sequence>
<protein>
    <recommendedName>
        <fullName evidence="3">HIT domain-containing protein</fullName>
    </recommendedName>
</protein>
<organism evidence="4 5">
    <name type="scientific">Candidatus Woesebacteria bacterium GW2011_GWB1_39_10b</name>
    <dbReference type="NCBI Taxonomy" id="1618573"/>
    <lineage>
        <taxon>Bacteria</taxon>
        <taxon>Candidatus Woeseibacteriota</taxon>
    </lineage>
</organism>
<dbReference type="SUPFAM" id="SSF54197">
    <property type="entry name" value="HIT-like"/>
    <property type="match status" value="1"/>
</dbReference>
<dbReference type="InterPro" id="IPR011146">
    <property type="entry name" value="HIT-like"/>
</dbReference>
<feature type="domain" description="HIT" evidence="3">
    <location>
        <begin position="6"/>
        <end position="106"/>
    </location>
</feature>
<gene>
    <name evidence="4" type="ORF">UT19_C0005G0008</name>
</gene>
<dbReference type="Proteomes" id="UP000034932">
    <property type="component" value="Unassembled WGS sequence"/>
</dbReference>
<dbReference type="InterPro" id="IPR036265">
    <property type="entry name" value="HIT-like_sf"/>
</dbReference>
<reference evidence="4 5" key="1">
    <citation type="journal article" date="2015" name="Nature">
        <title>rRNA introns, odd ribosomes, and small enigmatic genomes across a large radiation of phyla.</title>
        <authorList>
            <person name="Brown C.T."/>
            <person name="Hug L.A."/>
            <person name="Thomas B.C."/>
            <person name="Sharon I."/>
            <person name="Castelle C.J."/>
            <person name="Singh A."/>
            <person name="Wilkins M.J."/>
            <person name="Williams K.H."/>
            <person name="Banfield J.F."/>
        </authorList>
    </citation>
    <scope>NUCLEOTIDE SEQUENCE [LARGE SCALE GENOMIC DNA]</scope>
</reference>
<dbReference type="InterPro" id="IPR001310">
    <property type="entry name" value="Histidine_triad_HIT"/>
</dbReference>
<dbReference type="GO" id="GO:0009117">
    <property type="term" value="P:nucleotide metabolic process"/>
    <property type="evidence" value="ECO:0007669"/>
    <property type="project" value="TreeGrafter"/>
</dbReference>
<dbReference type="PROSITE" id="PS51084">
    <property type="entry name" value="HIT_2"/>
    <property type="match status" value="1"/>
</dbReference>
<evidence type="ECO:0000313" key="4">
    <source>
        <dbReference type="EMBL" id="KKQ93993.1"/>
    </source>
</evidence>
<dbReference type="GO" id="GO:0003824">
    <property type="term" value="F:catalytic activity"/>
    <property type="evidence" value="ECO:0007669"/>
    <property type="project" value="InterPro"/>
</dbReference>
<dbReference type="PANTHER" id="PTHR46648">
    <property type="entry name" value="HIT FAMILY PROTEIN 1"/>
    <property type="match status" value="1"/>
</dbReference>
<evidence type="ECO:0000256" key="1">
    <source>
        <dbReference type="PIRSR" id="PIRSR601310-1"/>
    </source>
</evidence>
<accession>A0A0G0LQ12</accession>
<comment type="caution">
    <text evidence="2">Lacks conserved residue(s) required for the propagation of feature annotation.</text>
</comment>
<evidence type="ECO:0000313" key="5">
    <source>
        <dbReference type="Proteomes" id="UP000034932"/>
    </source>
</evidence>
<dbReference type="EMBL" id="LBVW01000005">
    <property type="protein sequence ID" value="KKQ93993.1"/>
    <property type="molecule type" value="Genomic_DNA"/>
</dbReference>